<dbReference type="EMBL" id="WJBU01000001">
    <property type="protein sequence ID" value="MRD45804.1"/>
    <property type="molecule type" value="Genomic_DNA"/>
</dbReference>
<dbReference type="Gene3D" id="3.30.700.10">
    <property type="entry name" value="Glycoprotein, Type 4 Pilin"/>
    <property type="match status" value="1"/>
</dbReference>
<accession>A0A844APH1</accession>
<evidence type="ECO:0000313" key="3">
    <source>
        <dbReference type="Proteomes" id="UP000487350"/>
    </source>
</evidence>
<dbReference type="InterPro" id="IPR045584">
    <property type="entry name" value="Pilin-like"/>
</dbReference>
<dbReference type="RefSeq" id="WP_153583151.1">
    <property type="nucleotide sequence ID" value="NZ_WJBU01000001.1"/>
</dbReference>
<comment type="similarity">
    <text evidence="1">Belongs to the N-Me-Phe pilin family.</text>
</comment>
<keyword evidence="3" id="KW-1185">Reference proteome</keyword>
<name>A0A844APH1_9BURK</name>
<reference evidence="2 3" key="1">
    <citation type="submission" date="2019-11" db="EMBL/GenBank/DDBJ databases">
        <title>Caenimonas koreensis gen. nov., sp. nov., isolated from activated sludge.</title>
        <authorList>
            <person name="Seung H.R."/>
        </authorList>
    </citation>
    <scope>NUCLEOTIDE SEQUENCE [LARGE SCALE GENOMIC DNA]</scope>
    <source>
        <strain evidence="2 3">EMB320</strain>
    </source>
</reference>
<dbReference type="GO" id="GO:0009289">
    <property type="term" value="C:pilus"/>
    <property type="evidence" value="ECO:0007669"/>
    <property type="project" value="InterPro"/>
</dbReference>
<organism evidence="2 3">
    <name type="scientific">Caenimonas koreensis DSM 17982</name>
    <dbReference type="NCBI Taxonomy" id="1121255"/>
    <lineage>
        <taxon>Bacteria</taxon>
        <taxon>Pseudomonadati</taxon>
        <taxon>Pseudomonadota</taxon>
        <taxon>Betaproteobacteria</taxon>
        <taxon>Burkholderiales</taxon>
        <taxon>Comamonadaceae</taxon>
        <taxon>Caenimonas</taxon>
    </lineage>
</organism>
<dbReference type="AlphaFoldDB" id="A0A844APH1"/>
<comment type="caution">
    <text evidence="2">The sequence shown here is derived from an EMBL/GenBank/DDBJ whole genome shotgun (WGS) entry which is preliminary data.</text>
</comment>
<dbReference type="InterPro" id="IPR001082">
    <property type="entry name" value="Pilin"/>
</dbReference>
<dbReference type="Pfam" id="PF00114">
    <property type="entry name" value="Pilin"/>
    <property type="match status" value="1"/>
</dbReference>
<dbReference type="Proteomes" id="UP000487350">
    <property type="component" value="Unassembled WGS sequence"/>
</dbReference>
<evidence type="ECO:0000313" key="2">
    <source>
        <dbReference type="EMBL" id="MRD45804.1"/>
    </source>
</evidence>
<dbReference type="GO" id="GO:0007155">
    <property type="term" value="P:cell adhesion"/>
    <property type="evidence" value="ECO:0007669"/>
    <property type="project" value="InterPro"/>
</dbReference>
<proteinExistence type="inferred from homology"/>
<evidence type="ECO:0000256" key="1">
    <source>
        <dbReference type="ARBA" id="ARBA00005233"/>
    </source>
</evidence>
<protein>
    <submittedName>
        <fullName evidence="2">Uncharacterized protein</fullName>
    </submittedName>
</protein>
<gene>
    <name evidence="2" type="ORF">GHT07_00820</name>
</gene>
<sequence length="141" mass="14818">MKQQRGFTLTELILAASGCRSQVTDVWASGRSIPGAGNFGCESSSATSKYVGGIRTTQHGEVQLTVQNMDAATNGLHLYLKPFDASGNAAIEQGKPGTVANRQIARWDCGVAIADTASRALINDLPATCRTMLDITGTFAP</sequence>
<dbReference type="SUPFAM" id="SSF54523">
    <property type="entry name" value="Pili subunits"/>
    <property type="match status" value="1"/>
</dbReference>